<keyword evidence="6 8" id="KW-0472">Membrane</keyword>
<evidence type="ECO:0000256" key="2">
    <source>
        <dbReference type="ARBA" id="ARBA00004586"/>
    </source>
</evidence>
<dbReference type="PANTHER" id="PTHR13416">
    <property type="match status" value="1"/>
</dbReference>
<organism evidence="9 10">
    <name type="scientific">Stieleria magnilauensis</name>
    <dbReference type="NCBI Taxonomy" id="2527963"/>
    <lineage>
        <taxon>Bacteria</taxon>
        <taxon>Pseudomonadati</taxon>
        <taxon>Planctomycetota</taxon>
        <taxon>Planctomycetia</taxon>
        <taxon>Pirellulales</taxon>
        <taxon>Pirellulaceae</taxon>
        <taxon>Stieleria</taxon>
    </lineage>
</organism>
<accession>A0ABX5Y2I7</accession>
<evidence type="ECO:0000256" key="7">
    <source>
        <dbReference type="SAM" id="MobiDB-lite"/>
    </source>
</evidence>
<dbReference type="PANTHER" id="PTHR13416:SF2">
    <property type="entry name" value="TRANSMEMBRANE PROTEIN 43"/>
    <property type="match status" value="1"/>
</dbReference>
<evidence type="ECO:0000256" key="1">
    <source>
        <dbReference type="ARBA" id="ARBA00004127"/>
    </source>
</evidence>
<keyword evidence="3 8" id="KW-0812">Transmembrane</keyword>
<dbReference type="Proteomes" id="UP000318081">
    <property type="component" value="Chromosome"/>
</dbReference>
<gene>
    <name evidence="9" type="ORF">TBK1r_75070</name>
</gene>
<feature type="transmembrane region" description="Helical" evidence="8">
    <location>
        <begin position="355"/>
        <end position="376"/>
    </location>
</feature>
<protein>
    <submittedName>
        <fullName evidence="9">Uncharacterized protein</fullName>
    </submittedName>
</protein>
<dbReference type="RefSeq" id="WP_145220807.1">
    <property type="nucleotide sequence ID" value="NZ_CP036432.1"/>
</dbReference>
<dbReference type="InterPro" id="IPR012430">
    <property type="entry name" value="TMEM43_fam"/>
</dbReference>
<sequence length="460" mass="50202">MGTRVTEESWFGRLGKAFAGILFGVLLTVVSVPVLFWNEGRAVRTAKGLKEGAKVVVEIQPDAVDPANDGKFVHVSGDVQTNDVLRDDDFAIEYNGIRLERHVEMYQWNENKQTTKEKKLGGGTRTTTTYTYEKDWFPERIDSSGFDEAPSHQNPAEFVFADRTYQAKNVSLGQFRLPDSLIAMISGEDALELDPANVPDAFKDRSIIRRDGPDGASRIYLFAHPLPVSATAQDPVPTDAVKATVDESAELALTPPAQSLPDEEAQPAEPALPTEPDRPETDATASSPPIETPQIGDVRLWFTATPVQTVSLLSQQTGESFQPFETHYDTTINVLKVGVFSAAEMIAQEEAANRILTWLLRAGGSMMMFFGLMLLLRPLVVLSDVLPLAGSLVGFGTAIVAGLLTIAGAMTVIGIAWVFYRPVLGISLLVVAIAAVYLIFRRGRSKRAQQRDTLTHADLA</sequence>
<evidence type="ECO:0000313" key="9">
    <source>
        <dbReference type="EMBL" id="QDV88474.1"/>
    </source>
</evidence>
<reference evidence="9 10" key="1">
    <citation type="submission" date="2019-02" db="EMBL/GenBank/DDBJ databases">
        <title>Deep-cultivation of Planctomycetes and their phenomic and genomic characterization uncovers novel biology.</title>
        <authorList>
            <person name="Wiegand S."/>
            <person name="Jogler M."/>
            <person name="Boedeker C."/>
            <person name="Pinto D."/>
            <person name="Vollmers J."/>
            <person name="Rivas-Marin E."/>
            <person name="Kohn T."/>
            <person name="Peeters S.H."/>
            <person name="Heuer A."/>
            <person name="Rast P."/>
            <person name="Oberbeckmann S."/>
            <person name="Bunk B."/>
            <person name="Jeske O."/>
            <person name="Meyerdierks A."/>
            <person name="Storesund J.E."/>
            <person name="Kallscheuer N."/>
            <person name="Luecker S."/>
            <person name="Lage O.M."/>
            <person name="Pohl T."/>
            <person name="Merkel B.J."/>
            <person name="Hornburger P."/>
            <person name="Mueller R.-W."/>
            <person name="Bruemmer F."/>
            <person name="Labrenz M."/>
            <person name="Spormann A.M."/>
            <person name="Op den Camp H."/>
            <person name="Overmann J."/>
            <person name="Amann R."/>
            <person name="Jetten M.S.M."/>
            <person name="Mascher T."/>
            <person name="Medema M.H."/>
            <person name="Devos D.P."/>
            <person name="Kaster A.-K."/>
            <person name="Ovreas L."/>
            <person name="Rohde M."/>
            <person name="Galperin M.Y."/>
            <person name="Jogler C."/>
        </authorList>
    </citation>
    <scope>NUCLEOTIDE SEQUENCE [LARGE SCALE GENOMIC DNA]</scope>
    <source>
        <strain evidence="9 10">TBK1r</strain>
    </source>
</reference>
<keyword evidence="5 8" id="KW-1133">Transmembrane helix</keyword>
<keyword evidence="4" id="KW-0256">Endoplasmic reticulum</keyword>
<feature type="transmembrane region" description="Helical" evidence="8">
    <location>
        <begin position="423"/>
        <end position="440"/>
    </location>
</feature>
<feature type="transmembrane region" description="Helical" evidence="8">
    <location>
        <begin position="17"/>
        <end position="37"/>
    </location>
</feature>
<keyword evidence="10" id="KW-1185">Reference proteome</keyword>
<evidence type="ECO:0000256" key="5">
    <source>
        <dbReference type="ARBA" id="ARBA00022989"/>
    </source>
</evidence>
<dbReference type="Pfam" id="PF07787">
    <property type="entry name" value="TMEM43"/>
    <property type="match status" value="2"/>
</dbReference>
<evidence type="ECO:0000256" key="3">
    <source>
        <dbReference type="ARBA" id="ARBA00022692"/>
    </source>
</evidence>
<proteinExistence type="predicted"/>
<evidence type="ECO:0000256" key="8">
    <source>
        <dbReference type="SAM" id="Phobius"/>
    </source>
</evidence>
<comment type="subcellular location">
    <subcellularLocation>
        <location evidence="1">Endomembrane system</location>
        <topology evidence="1">Multi-pass membrane protein</topology>
    </subcellularLocation>
    <subcellularLocation>
        <location evidence="2">Endoplasmic reticulum membrane</location>
    </subcellularLocation>
</comment>
<evidence type="ECO:0000256" key="4">
    <source>
        <dbReference type="ARBA" id="ARBA00022824"/>
    </source>
</evidence>
<feature type="region of interest" description="Disordered" evidence="7">
    <location>
        <begin position="253"/>
        <end position="293"/>
    </location>
</feature>
<evidence type="ECO:0000256" key="6">
    <source>
        <dbReference type="ARBA" id="ARBA00023136"/>
    </source>
</evidence>
<dbReference type="EMBL" id="CP036432">
    <property type="protein sequence ID" value="QDV88474.1"/>
    <property type="molecule type" value="Genomic_DNA"/>
</dbReference>
<evidence type="ECO:0000313" key="10">
    <source>
        <dbReference type="Proteomes" id="UP000318081"/>
    </source>
</evidence>
<feature type="transmembrane region" description="Helical" evidence="8">
    <location>
        <begin position="388"/>
        <end position="417"/>
    </location>
</feature>
<name>A0ABX5Y2I7_9BACT</name>